<name>A0A1F7SFJ2_9BACT</name>
<evidence type="ECO:0000313" key="2">
    <source>
        <dbReference type="EMBL" id="OGL52552.1"/>
    </source>
</evidence>
<accession>A0A1F7SFJ2</accession>
<evidence type="ECO:0000313" key="3">
    <source>
        <dbReference type="Proteomes" id="UP000178082"/>
    </source>
</evidence>
<gene>
    <name evidence="2" type="ORF">A3G31_11280</name>
</gene>
<dbReference type="AlphaFoldDB" id="A0A1F7SFJ2"/>
<feature type="transmembrane region" description="Helical" evidence="1">
    <location>
        <begin position="7"/>
        <end position="25"/>
    </location>
</feature>
<organism evidence="2 3">
    <name type="scientific">Candidatus Schekmanbacteria bacterium RIFCSPLOWO2_12_FULL_38_15</name>
    <dbReference type="NCBI Taxonomy" id="1817883"/>
    <lineage>
        <taxon>Bacteria</taxon>
        <taxon>Candidatus Schekmaniibacteriota</taxon>
    </lineage>
</organism>
<evidence type="ECO:0000256" key="1">
    <source>
        <dbReference type="SAM" id="Phobius"/>
    </source>
</evidence>
<keyword evidence="1" id="KW-0472">Membrane</keyword>
<keyword evidence="1" id="KW-0812">Transmembrane</keyword>
<reference evidence="2 3" key="1">
    <citation type="journal article" date="2016" name="Nat. Commun.">
        <title>Thousands of microbial genomes shed light on interconnected biogeochemical processes in an aquifer system.</title>
        <authorList>
            <person name="Anantharaman K."/>
            <person name="Brown C.T."/>
            <person name="Hug L.A."/>
            <person name="Sharon I."/>
            <person name="Castelle C.J."/>
            <person name="Probst A.J."/>
            <person name="Thomas B.C."/>
            <person name="Singh A."/>
            <person name="Wilkins M.J."/>
            <person name="Karaoz U."/>
            <person name="Brodie E.L."/>
            <person name="Williams K.H."/>
            <person name="Hubbard S.S."/>
            <person name="Banfield J.F."/>
        </authorList>
    </citation>
    <scope>NUCLEOTIDE SEQUENCE [LARGE SCALE GENOMIC DNA]</scope>
</reference>
<dbReference type="Proteomes" id="UP000178082">
    <property type="component" value="Unassembled WGS sequence"/>
</dbReference>
<keyword evidence="1" id="KW-1133">Transmembrane helix</keyword>
<proteinExistence type="predicted"/>
<dbReference type="EMBL" id="MGDI01000031">
    <property type="protein sequence ID" value="OGL52552.1"/>
    <property type="molecule type" value="Genomic_DNA"/>
</dbReference>
<feature type="transmembrane region" description="Helical" evidence="1">
    <location>
        <begin position="37"/>
        <end position="57"/>
    </location>
</feature>
<comment type="caution">
    <text evidence="2">The sequence shown here is derived from an EMBL/GenBank/DDBJ whole genome shotgun (WGS) entry which is preliminary data.</text>
</comment>
<sequence length="63" mass="6850">MNLITNILAIVSAISVFLGIIFKAGKIEILEVVNPANLLQLAYVCLGFAILSCLMEIRNKTKS</sequence>
<protein>
    <submittedName>
        <fullName evidence="2">Uncharacterized protein</fullName>
    </submittedName>
</protein>